<dbReference type="InterPro" id="IPR000383">
    <property type="entry name" value="Xaa-Pro-like_dom"/>
</dbReference>
<feature type="chain" id="PRO_5022962238" evidence="2">
    <location>
        <begin position="34"/>
        <end position="358"/>
    </location>
</feature>
<dbReference type="PANTHER" id="PTHR22946:SF9">
    <property type="entry name" value="POLYKETIDE TRANSFERASE AF380"/>
    <property type="match status" value="1"/>
</dbReference>
<dbReference type="EMBL" id="SJPW01000003">
    <property type="protein sequence ID" value="TWU56464.1"/>
    <property type="molecule type" value="Genomic_DNA"/>
</dbReference>
<dbReference type="GO" id="GO:0052689">
    <property type="term" value="F:carboxylic ester hydrolase activity"/>
    <property type="evidence" value="ECO:0007669"/>
    <property type="project" value="UniProtKB-ARBA"/>
</dbReference>
<evidence type="ECO:0000313" key="4">
    <source>
        <dbReference type="EMBL" id="TWU56464.1"/>
    </source>
</evidence>
<protein>
    <submittedName>
        <fullName evidence="4">Alpha/beta hydrolase family protein</fullName>
    </submittedName>
</protein>
<dbReference type="SUPFAM" id="SSF53474">
    <property type="entry name" value="alpha/beta-Hydrolases"/>
    <property type="match status" value="1"/>
</dbReference>
<evidence type="ECO:0000256" key="1">
    <source>
        <dbReference type="ARBA" id="ARBA00022801"/>
    </source>
</evidence>
<evidence type="ECO:0000259" key="3">
    <source>
        <dbReference type="Pfam" id="PF02129"/>
    </source>
</evidence>
<dbReference type="PANTHER" id="PTHR22946">
    <property type="entry name" value="DIENELACTONE HYDROLASE DOMAIN-CONTAINING PROTEIN-RELATED"/>
    <property type="match status" value="1"/>
</dbReference>
<comment type="caution">
    <text evidence="4">The sequence shown here is derived from an EMBL/GenBank/DDBJ whole genome shotgun (WGS) entry which is preliminary data.</text>
</comment>
<feature type="signal peptide" evidence="2">
    <location>
        <begin position="1"/>
        <end position="33"/>
    </location>
</feature>
<keyword evidence="1 4" id="KW-0378">Hydrolase</keyword>
<dbReference type="Gene3D" id="3.40.50.1820">
    <property type="entry name" value="alpha/beta hydrolase"/>
    <property type="match status" value="1"/>
</dbReference>
<keyword evidence="2" id="KW-0732">Signal</keyword>
<dbReference type="AlphaFoldDB" id="A0A5C6F7L1"/>
<organism evidence="4 5">
    <name type="scientific">Rubripirellula tenax</name>
    <dbReference type="NCBI Taxonomy" id="2528015"/>
    <lineage>
        <taxon>Bacteria</taxon>
        <taxon>Pseudomonadati</taxon>
        <taxon>Planctomycetota</taxon>
        <taxon>Planctomycetia</taxon>
        <taxon>Pirellulales</taxon>
        <taxon>Pirellulaceae</taxon>
        <taxon>Rubripirellula</taxon>
    </lineage>
</organism>
<reference evidence="4 5" key="1">
    <citation type="submission" date="2019-02" db="EMBL/GenBank/DDBJ databases">
        <title>Deep-cultivation of Planctomycetes and their phenomic and genomic characterization uncovers novel biology.</title>
        <authorList>
            <person name="Wiegand S."/>
            <person name="Jogler M."/>
            <person name="Boedeker C."/>
            <person name="Pinto D."/>
            <person name="Vollmers J."/>
            <person name="Rivas-Marin E."/>
            <person name="Kohn T."/>
            <person name="Peeters S.H."/>
            <person name="Heuer A."/>
            <person name="Rast P."/>
            <person name="Oberbeckmann S."/>
            <person name="Bunk B."/>
            <person name="Jeske O."/>
            <person name="Meyerdierks A."/>
            <person name="Storesund J.E."/>
            <person name="Kallscheuer N."/>
            <person name="Luecker S."/>
            <person name="Lage O.M."/>
            <person name="Pohl T."/>
            <person name="Merkel B.J."/>
            <person name="Hornburger P."/>
            <person name="Mueller R.-W."/>
            <person name="Bruemmer F."/>
            <person name="Labrenz M."/>
            <person name="Spormann A.M."/>
            <person name="Op Den Camp H."/>
            <person name="Overmann J."/>
            <person name="Amann R."/>
            <person name="Jetten M.S.M."/>
            <person name="Mascher T."/>
            <person name="Medema M.H."/>
            <person name="Devos D.P."/>
            <person name="Kaster A.-K."/>
            <person name="Ovreas L."/>
            <person name="Rohde M."/>
            <person name="Galperin M.Y."/>
            <person name="Jogler C."/>
        </authorList>
    </citation>
    <scope>NUCLEOTIDE SEQUENCE [LARGE SCALE GENOMIC DNA]</scope>
    <source>
        <strain evidence="4 5">Poly51</strain>
    </source>
</reference>
<evidence type="ECO:0000256" key="2">
    <source>
        <dbReference type="SAM" id="SignalP"/>
    </source>
</evidence>
<dbReference type="Proteomes" id="UP000318288">
    <property type="component" value="Unassembled WGS sequence"/>
</dbReference>
<feature type="domain" description="Xaa-Pro dipeptidyl-peptidase-like" evidence="3">
    <location>
        <begin position="64"/>
        <end position="215"/>
    </location>
</feature>
<evidence type="ECO:0000313" key="5">
    <source>
        <dbReference type="Proteomes" id="UP000318288"/>
    </source>
</evidence>
<dbReference type="OrthoDB" id="9805123at2"/>
<name>A0A5C6F7L1_9BACT</name>
<sequence length="358" mass="39016" precursor="true">MLMRNQQRNLKSDFVTIVPCVAAICNLTSAAFAQQNKSRTAAIERKYPALADTVERRSVSIWSDGTKMAGDFYLPKDVAADARLPVIVFIAGTGGTKKGTPARMAPVFVKKGYAFFAFDYRGWGESDSKLQLLEALPEPDENGEVTVKARAIRWQMDFADQVEDIRNAIAFVAGEPNVDPNRIGILGTSYGGGLATWIAANDARVRCAAVQVPGMGGGRGPAAERRVLRLQTQQARGEVEPVPFETGAPGGKMSSYAHMRYNSAKGIGYSAIEAAEKITIPMLIIDAENEELMDRTKNGKRVAEILEANGTSVKYHVLEGIAHYGVYGKKFGEATSMEVEWFDQYLSLSSNSSKDDKQ</sequence>
<proteinExistence type="predicted"/>
<dbReference type="InterPro" id="IPR029058">
    <property type="entry name" value="AB_hydrolase_fold"/>
</dbReference>
<dbReference type="InterPro" id="IPR050261">
    <property type="entry name" value="FrsA_esterase"/>
</dbReference>
<gene>
    <name evidence="4" type="ORF">Poly51_23750</name>
</gene>
<accession>A0A5C6F7L1</accession>
<keyword evidence="5" id="KW-1185">Reference proteome</keyword>
<dbReference type="Pfam" id="PF02129">
    <property type="entry name" value="Peptidase_S15"/>
    <property type="match status" value="1"/>
</dbReference>